<dbReference type="Proteomes" id="UP000198683">
    <property type="component" value="Unassembled WGS sequence"/>
</dbReference>
<reference evidence="7 8" key="1">
    <citation type="submission" date="2016-10" db="EMBL/GenBank/DDBJ databases">
        <authorList>
            <person name="de Groot N.N."/>
        </authorList>
    </citation>
    <scope>NUCLEOTIDE SEQUENCE [LARGE SCALE GENOMIC DNA]</scope>
    <source>
        <strain evidence="7 8">CGMCC 4.5681</strain>
    </source>
</reference>
<feature type="transmembrane region" description="Helical" evidence="6">
    <location>
        <begin position="390"/>
        <end position="409"/>
    </location>
</feature>
<evidence type="ECO:0000256" key="2">
    <source>
        <dbReference type="ARBA" id="ARBA00022475"/>
    </source>
</evidence>
<name>A0A1G9GPE6_9ACTN</name>
<dbReference type="PANTHER" id="PTHR23513:SF6">
    <property type="entry name" value="MAJOR FACILITATOR SUPERFAMILY ASSOCIATED DOMAIN-CONTAINING PROTEIN"/>
    <property type="match status" value="1"/>
</dbReference>
<organism evidence="7 8">
    <name type="scientific">Nonomuraea maritima</name>
    <dbReference type="NCBI Taxonomy" id="683260"/>
    <lineage>
        <taxon>Bacteria</taxon>
        <taxon>Bacillati</taxon>
        <taxon>Actinomycetota</taxon>
        <taxon>Actinomycetes</taxon>
        <taxon>Streptosporangiales</taxon>
        <taxon>Streptosporangiaceae</taxon>
        <taxon>Nonomuraea</taxon>
    </lineage>
</organism>
<dbReference type="PANTHER" id="PTHR23513">
    <property type="entry name" value="INTEGRAL MEMBRANE EFFLUX PROTEIN-RELATED"/>
    <property type="match status" value="1"/>
</dbReference>
<feature type="transmembrane region" description="Helical" evidence="6">
    <location>
        <begin position="297"/>
        <end position="316"/>
    </location>
</feature>
<comment type="subcellular location">
    <subcellularLocation>
        <location evidence="1">Cell membrane</location>
        <topology evidence="1">Multi-pass membrane protein</topology>
    </subcellularLocation>
</comment>
<dbReference type="EMBL" id="FNFB01000014">
    <property type="protein sequence ID" value="SDL02549.1"/>
    <property type="molecule type" value="Genomic_DNA"/>
</dbReference>
<keyword evidence="4 6" id="KW-1133">Transmembrane helix</keyword>
<evidence type="ECO:0000256" key="1">
    <source>
        <dbReference type="ARBA" id="ARBA00004651"/>
    </source>
</evidence>
<feature type="transmembrane region" description="Helical" evidence="6">
    <location>
        <begin position="265"/>
        <end position="285"/>
    </location>
</feature>
<dbReference type="Gene3D" id="1.20.1250.20">
    <property type="entry name" value="MFS general substrate transporter like domains"/>
    <property type="match status" value="1"/>
</dbReference>
<sequence>MSRWLPIVCLMTRTNLLRDAAFRNVYLSSSVSAFGSQVGYVALPLVAVLALHAGPGEVGLLSGLGTLAVLVAGLPAGAWVDRVRRLPVMIAADLARAALFASVPVLWWVGELTMGQLYAVAITAGICTLFFDVASQSLVPQLVGRERLTAANSLLVGTNAAMDISGRSFAGVLVGVVGAPSAIALDALSYLWSAAFLARLRSPGPPPAAPGERVARRIGDGLLFVFGHPILRAALLQGTMVNLGFPLYAVLLPVLLVSQLGHPEWVLGAYLSIGGLGTLAGSATAHLVGRRLGRGRAAWIVSLITTPAALVVPFVGDGAWTWIAAAGWFVLTYRTGLNNVLLVSFRQEVTPDAMLGRMTATTRLLLMGAVGAGGLLAGLIGEVWDVRTAMWAGAACMSLSWLPIFLSPLRQHH</sequence>
<dbReference type="SUPFAM" id="SSF103473">
    <property type="entry name" value="MFS general substrate transporter"/>
    <property type="match status" value="1"/>
</dbReference>
<dbReference type="InterPro" id="IPR011701">
    <property type="entry name" value="MFS"/>
</dbReference>
<feature type="transmembrane region" description="Helical" evidence="6">
    <location>
        <begin position="169"/>
        <end position="192"/>
    </location>
</feature>
<evidence type="ECO:0000256" key="4">
    <source>
        <dbReference type="ARBA" id="ARBA00022989"/>
    </source>
</evidence>
<feature type="transmembrane region" description="Helical" evidence="6">
    <location>
        <begin position="222"/>
        <end position="245"/>
    </location>
</feature>
<dbReference type="GO" id="GO:0022857">
    <property type="term" value="F:transmembrane transporter activity"/>
    <property type="evidence" value="ECO:0007669"/>
    <property type="project" value="InterPro"/>
</dbReference>
<dbReference type="AlphaFoldDB" id="A0A1G9GPE6"/>
<feature type="transmembrane region" description="Helical" evidence="6">
    <location>
        <begin position="322"/>
        <end position="343"/>
    </location>
</feature>
<protein>
    <submittedName>
        <fullName evidence="7">Predicted arabinose efflux permease, MFS family</fullName>
    </submittedName>
</protein>
<evidence type="ECO:0000313" key="7">
    <source>
        <dbReference type="EMBL" id="SDL02549.1"/>
    </source>
</evidence>
<keyword evidence="3 6" id="KW-0812">Transmembrane</keyword>
<accession>A0A1G9GPE6</accession>
<evidence type="ECO:0000256" key="3">
    <source>
        <dbReference type="ARBA" id="ARBA00022692"/>
    </source>
</evidence>
<dbReference type="CDD" id="cd06173">
    <property type="entry name" value="MFS_MefA_like"/>
    <property type="match status" value="1"/>
</dbReference>
<dbReference type="GO" id="GO:0005886">
    <property type="term" value="C:plasma membrane"/>
    <property type="evidence" value="ECO:0007669"/>
    <property type="project" value="UniProtKB-SubCell"/>
</dbReference>
<dbReference type="InterPro" id="IPR036259">
    <property type="entry name" value="MFS_trans_sf"/>
</dbReference>
<evidence type="ECO:0000256" key="6">
    <source>
        <dbReference type="SAM" id="Phobius"/>
    </source>
</evidence>
<dbReference type="Pfam" id="PF07690">
    <property type="entry name" value="MFS_1"/>
    <property type="match status" value="1"/>
</dbReference>
<feature type="transmembrane region" description="Helical" evidence="6">
    <location>
        <begin position="25"/>
        <end position="51"/>
    </location>
</feature>
<evidence type="ECO:0000313" key="8">
    <source>
        <dbReference type="Proteomes" id="UP000198683"/>
    </source>
</evidence>
<gene>
    <name evidence="7" type="ORF">SAMN05421874_114167</name>
</gene>
<keyword evidence="2" id="KW-1003">Cell membrane</keyword>
<evidence type="ECO:0000256" key="5">
    <source>
        <dbReference type="ARBA" id="ARBA00023136"/>
    </source>
</evidence>
<feature type="transmembrane region" description="Helical" evidence="6">
    <location>
        <begin position="58"/>
        <end position="80"/>
    </location>
</feature>
<keyword evidence="5 6" id="KW-0472">Membrane</keyword>
<dbReference type="STRING" id="683260.SAMN05421874_114167"/>
<feature type="transmembrane region" description="Helical" evidence="6">
    <location>
        <begin position="364"/>
        <end position="384"/>
    </location>
</feature>
<keyword evidence="8" id="KW-1185">Reference proteome</keyword>
<proteinExistence type="predicted"/>